<proteinExistence type="predicted"/>
<name>A0A6J4S1P0_9ACTN</name>
<organism evidence="2">
    <name type="scientific">uncultured Solirubrobacteraceae bacterium</name>
    <dbReference type="NCBI Taxonomy" id="1162706"/>
    <lineage>
        <taxon>Bacteria</taxon>
        <taxon>Bacillati</taxon>
        <taxon>Actinomycetota</taxon>
        <taxon>Thermoleophilia</taxon>
        <taxon>Solirubrobacterales</taxon>
        <taxon>Solirubrobacteraceae</taxon>
        <taxon>environmental samples</taxon>
    </lineage>
</organism>
<feature type="non-terminal residue" evidence="2">
    <location>
        <position position="152"/>
    </location>
</feature>
<evidence type="ECO:0000256" key="1">
    <source>
        <dbReference type="SAM" id="MobiDB-lite"/>
    </source>
</evidence>
<evidence type="ECO:0000313" key="2">
    <source>
        <dbReference type="EMBL" id="CAA9481193.1"/>
    </source>
</evidence>
<feature type="non-terminal residue" evidence="2">
    <location>
        <position position="1"/>
    </location>
</feature>
<feature type="compositionally biased region" description="Basic residues" evidence="1">
    <location>
        <begin position="118"/>
        <end position="132"/>
    </location>
</feature>
<protein>
    <submittedName>
        <fullName evidence="2">Uncharacterized protein</fullName>
    </submittedName>
</protein>
<feature type="compositionally biased region" description="Basic and acidic residues" evidence="1">
    <location>
        <begin position="82"/>
        <end position="92"/>
    </location>
</feature>
<gene>
    <name evidence="2" type="ORF">AVDCRST_MAG67-882</name>
</gene>
<accession>A0A6J4S1P0</accession>
<feature type="region of interest" description="Disordered" evidence="1">
    <location>
        <begin position="67"/>
        <end position="135"/>
    </location>
</feature>
<dbReference type="EMBL" id="CADCVQ010000043">
    <property type="protein sequence ID" value="CAA9481193.1"/>
    <property type="molecule type" value="Genomic_DNA"/>
</dbReference>
<reference evidence="2" key="1">
    <citation type="submission" date="2020-02" db="EMBL/GenBank/DDBJ databases">
        <authorList>
            <person name="Meier V. D."/>
        </authorList>
    </citation>
    <scope>NUCLEOTIDE SEQUENCE</scope>
    <source>
        <strain evidence="2">AVDCRST_MAG67</strain>
    </source>
</reference>
<sequence>VELPEPIDDSRSRARAGPYELRDGACLRSRNCGLAWTASRQAAVSQRRPARCRRGLPRLDRVGTCRVRTGGLLSSRQAPRGSGRDRDRDRRISPRRRVRRSQACIGGDLQTRLPAQGRGRHRRRTRRIRTGRRRDEHLVRAPGRQRFTDAGM</sequence>
<dbReference type="AlphaFoldDB" id="A0A6J4S1P0"/>